<feature type="compositionally biased region" description="Polar residues" evidence="2">
    <location>
        <begin position="372"/>
        <end position="384"/>
    </location>
</feature>
<dbReference type="GO" id="GO:0008270">
    <property type="term" value="F:zinc ion binding"/>
    <property type="evidence" value="ECO:0007669"/>
    <property type="project" value="UniProtKB-KW"/>
</dbReference>
<feature type="region of interest" description="Disordered" evidence="2">
    <location>
        <begin position="1"/>
        <end position="21"/>
    </location>
</feature>
<dbReference type="InterPro" id="IPR001878">
    <property type="entry name" value="Znf_CCHC"/>
</dbReference>
<keyword evidence="5" id="KW-1185">Reference proteome</keyword>
<reference evidence="4" key="1">
    <citation type="submission" date="2022-01" db="EMBL/GenBank/DDBJ databases">
        <authorList>
            <person name="King R."/>
        </authorList>
    </citation>
    <scope>NUCLEOTIDE SEQUENCE</scope>
</reference>
<dbReference type="GO" id="GO:0003676">
    <property type="term" value="F:nucleic acid binding"/>
    <property type="evidence" value="ECO:0007669"/>
    <property type="project" value="InterPro"/>
</dbReference>
<organism evidence="4 5">
    <name type="scientific">Phaedon cochleariae</name>
    <name type="common">Mustard beetle</name>
    <dbReference type="NCBI Taxonomy" id="80249"/>
    <lineage>
        <taxon>Eukaryota</taxon>
        <taxon>Metazoa</taxon>
        <taxon>Ecdysozoa</taxon>
        <taxon>Arthropoda</taxon>
        <taxon>Hexapoda</taxon>
        <taxon>Insecta</taxon>
        <taxon>Pterygota</taxon>
        <taxon>Neoptera</taxon>
        <taxon>Endopterygota</taxon>
        <taxon>Coleoptera</taxon>
        <taxon>Polyphaga</taxon>
        <taxon>Cucujiformia</taxon>
        <taxon>Chrysomeloidea</taxon>
        <taxon>Chrysomelidae</taxon>
        <taxon>Chrysomelinae</taxon>
        <taxon>Chrysomelini</taxon>
        <taxon>Phaedon</taxon>
    </lineage>
</organism>
<gene>
    <name evidence="4" type="ORF">PHAECO_LOCUS964</name>
</gene>
<sequence length="495" mass="55707">MSGNPPPGGGGPSESANLITSVSSNNNIGIYDLTHDEEFNHNEDQAANGNMKSAGKGKEGPSIPNRNGNRSTQMEVDDRTNKNLTPRFFNLDKVDQYDKGNIYIYIEKNNEENIGKLHPMSVGHILHKKLNVKDIIQISKAGNNRVKVQLKSITEANNLMNNKLLEKENLKAFIPNHLLVRKGLIFGMDTVFDEKYIMDNITSDANILEVSRMKRRVMVDGQSTLVPRQIVILTFEGTILPKAISINSVYFEIEPYVSRVVQCFKCLRYGHVSKQCRSKNTLCQNCAQQKEENHNCDQDKAHCLYCETNDHNTLSNKCPHLEKQKSIKKYMAQTNSTFTDAKRVIENSYANITTSNRFDLLSNFNFNFPSLPSTSNHPNNNNVTPKPIGPMPFPTQTLSQPTKKRKVHMTSPQPPTVPPMFPFQFGPSQPVPHNKTVPSLSQEEVVSNVMDLILNILSGIHNLEDIKNLNDSAIKNEIIKVLDKAHIFEVNSLPK</sequence>
<keyword evidence="1" id="KW-0862">Zinc</keyword>
<reference evidence="4" key="2">
    <citation type="submission" date="2022-10" db="EMBL/GenBank/DDBJ databases">
        <authorList>
            <consortium name="ENA_rothamsted_submissions"/>
            <consortium name="culmorum"/>
            <person name="King R."/>
        </authorList>
    </citation>
    <scope>NUCLEOTIDE SEQUENCE</scope>
</reference>
<keyword evidence="1" id="KW-0863">Zinc-finger</keyword>
<name>A0A9N9SC05_PHACE</name>
<evidence type="ECO:0000259" key="3">
    <source>
        <dbReference type="PROSITE" id="PS50158"/>
    </source>
</evidence>
<protein>
    <recommendedName>
        <fullName evidence="3">CCHC-type domain-containing protein</fullName>
    </recommendedName>
</protein>
<dbReference type="EMBL" id="OU896707">
    <property type="protein sequence ID" value="CAG9812862.1"/>
    <property type="molecule type" value="Genomic_DNA"/>
</dbReference>
<feature type="compositionally biased region" description="Polar residues" evidence="2">
    <location>
        <begin position="64"/>
        <end position="74"/>
    </location>
</feature>
<dbReference type="PROSITE" id="PS50158">
    <property type="entry name" value="ZF_CCHC"/>
    <property type="match status" value="1"/>
</dbReference>
<feature type="region of interest" description="Disordered" evidence="2">
    <location>
        <begin position="45"/>
        <end position="77"/>
    </location>
</feature>
<dbReference type="InterPro" id="IPR036875">
    <property type="entry name" value="Znf_CCHC_sf"/>
</dbReference>
<keyword evidence="1" id="KW-0479">Metal-binding</keyword>
<dbReference type="AlphaFoldDB" id="A0A9N9SC05"/>
<proteinExistence type="predicted"/>
<evidence type="ECO:0000313" key="4">
    <source>
        <dbReference type="EMBL" id="CAG9812862.1"/>
    </source>
</evidence>
<dbReference type="OrthoDB" id="6771235at2759"/>
<evidence type="ECO:0000256" key="2">
    <source>
        <dbReference type="SAM" id="MobiDB-lite"/>
    </source>
</evidence>
<feature type="region of interest" description="Disordered" evidence="2">
    <location>
        <begin position="372"/>
        <end position="392"/>
    </location>
</feature>
<feature type="domain" description="CCHC-type" evidence="3">
    <location>
        <begin position="263"/>
        <end position="278"/>
    </location>
</feature>
<evidence type="ECO:0000256" key="1">
    <source>
        <dbReference type="PROSITE-ProRule" id="PRU00047"/>
    </source>
</evidence>
<dbReference type="SUPFAM" id="SSF57756">
    <property type="entry name" value="Retrovirus zinc finger-like domains"/>
    <property type="match status" value="1"/>
</dbReference>
<dbReference type="Proteomes" id="UP001153737">
    <property type="component" value="Chromosome 1"/>
</dbReference>
<accession>A0A9N9SC05</accession>
<evidence type="ECO:0000313" key="5">
    <source>
        <dbReference type="Proteomes" id="UP001153737"/>
    </source>
</evidence>